<reference evidence="1 2" key="1">
    <citation type="submission" date="2014-07" db="EMBL/GenBank/DDBJ databases">
        <title>Draft Genome Sequence of Gephyronic Acid Producer, Cystobacter violaceus Strain Cb vi76.</title>
        <authorList>
            <person name="Stevens D.C."/>
            <person name="Young J."/>
            <person name="Carmichael R."/>
            <person name="Tan J."/>
            <person name="Taylor R.E."/>
        </authorList>
    </citation>
    <scope>NUCLEOTIDE SEQUENCE [LARGE SCALE GENOMIC DNA]</scope>
    <source>
        <strain evidence="1 2">Cb vi76</strain>
    </source>
</reference>
<proteinExistence type="predicted"/>
<accession>A0A084T1Y7</accession>
<dbReference type="PANTHER" id="PTHR39550">
    <property type="entry name" value="SLL0658 PROTEIN"/>
    <property type="match status" value="1"/>
</dbReference>
<dbReference type="PANTHER" id="PTHR39550:SF1">
    <property type="entry name" value="SLL0658 PROTEIN"/>
    <property type="match status" value="1"/>
</dbReference>
<organism evidence="1 2">
    <name type="scientific">Archangium violaceum Cb vi76</name>
    <dbReference type="NCBI Taxonomy" id="1406225"/>
    <lineage>
        <taxon>Bacteria</taxon>
        <taxon>Pseudomonadati</taxon>
        <taxon>Myxococcota</taxon>
        <taxon>Myxococcia</taxon>
        <taxon>Myxococcales</taxon>
        <taxon>Cystobacterineae</taxon>
        <taxon>Archangiaceae</taxon>
        <taxon>Archangium</taxon>
    </lineage>
</organism>
<dbReference type="Pfam" id="PF11848">
    <property type="entry name" value="DUF3368"/>
    <property type="match status" value="1"/>
</dbReference>
<evidence type="ECO:0000313" key="1">
    <source>
        <dbReference type="EMBL" id="KFA94722.1"/>
    </source>
</evidence>
<dbReference type="EMBL" id="JPMI01000004">
    <property type="protein sequence ID" value="KFA94722.1"/>
    <property type="molecule type" value="Genomic_DNA"/>
</dbReference>
<evidence type="ECO:0008006" key="3">
    <source>
        <dbReference type="Google" id="ProtNLM"/>
    </source>
</evidence>
<sequence length="175" mass="19171">MAVFVFDSAPLSCFARAKKLTLLEQLTSGHERVTTRAVLEELDAGVRDYPLLQEVHTLEWLRIEPVDGLPELRLFAEYARPLGAGTHNIGEATVLAWAEFHRATAFTDDEVAVQLGRKRGVTVRRTLALVAEGVKRGLLSELDAQVLADELVGAGARFPFGPGAFVAWAKRHGLL</sequence>
<dbReference type="AlphaFoldDB" id="A0A084T1Y7"/>
<gene>
    <name evidence="1" type="ORF">Q664_00645</name>
</gene>
<dbReference type="RefSeq" id="WP_043388583.1">
    <property type="nucleotide sequence ID" value="NZ_JPMI01000004.1"/>
</dbReference>
<comment type="caution">
    <text evidence="1">The sequence shown here is derived from an EMBL/GenBank/DDBJ whole genome shotgun (WGS) entry which is preliminary data.</text>
</comment>
<evidence type="ECO:0000313" key="2">
    <source>
        <dbReference type="Proteomes" id="UP000028547"/>
    </source>
</evidence>
<dbReference type="InterPro" id="IPR021799">
    <property type="entry name" value="PIN-like_prokaryotic"/>
</dbReference>
<dbReference type="Proteomes" id="UP000028547">
    <property type="component" value="Unassembled WGS sequence"/>
</dbReference>
<protein>
    <recommendedName>
        <fullName evidence="3">DUF3368 domain-containing protein</fullName>
    </recommendedName>
</protein>
<name>A0A084T1Y7_9BACT</name>